<dbReference type="GO" id="GO:0005634">
    <property type="term" value="C:nucleus"/>
    <property type="evidence" value="ECO:0007669"/>
    <property type="project" value="UniProtKB-SubCell"/>
</dbReference>
<feature type="coiled-coil region" evidence="5">
    <location>
        <begin position="113"/>
        <end position="140"/>
    </location>
</feature>
<keyword evidence="2" id="KW-0238">DNA-binding</keyword>
<dbReference type="EMBL" id="RCSS01000158">
    <property type="protein sequence ID" value="RVD92696.1"/>
    <property type="molecule type" value="Genomic_DNA"/>
</dbReference>
<dbReference type="PANTHER" id="PTHR10015:SF206">
    <property type="entry name" value="HSF-TYPE DNA-BINDING DOMAIN-CONTAINING PROTEIN"/>
    <property type="match status" value="1"/>
</dbReference>
<feature type="coiled-coil region" evidence="5">
    <location>
        <begin position="217"/>
        <end position="244"/>
    </location>
</feature>
<gene>
    <name evidence="7" type="ORF">TUBRATIS_007860</name>
</gene>
<evidence type="ECO:0000256" key="3">
    <source>
        <dbReference type="ARBA" id="ARBA00023242"/>
    </source>
</evidence>
<sequence length="253" mass="30291">MDYFGYKTAKFIKRLYKVVEDPSIKEIKWSNNGKSFIIPNKDDFLKKVLPHISKTKEYSAFVRLLNHYGFQKIQGMSSENEEYFHKNFEQNNEQNLIYITRTKQRKLQPQEDLILYRRENQEMKEQLEYLMKNNLNISAEINQLRIRIENQDKTITSLIEVLSKVFNMGIKTQKQMALKGDTSMEKKLSTILEEKEAFDSDSRNKRILSEIELRKCLESAEKKKDNFMMLKDNLNNEKEEENEEETFNFADFF</sequence>
<dbReference type="InterPro" id="IPR036388">
    <property type="entry name" value="WH-like_DNA-bd_sf"/>
</dbReference>
<evidence type="ECO:0000256" key="2">
    <source>
        <dbReference type="ARBA" id="ARBA00023125"/>
    </source>
</evidence>
<dbReference type="InterPro" id="IPR000232">
    <property type="entry name" value="HSF_DNA-bd"/>
</dbReference>
<dbReference type="SMART" id="SM00415">
    <property type="entry name" value="HSF"/>
    <property type="match status" value="1"/>
</dbReference>
<protein>
    <submittedName>
        <fullName evidence="7">Putative heat shock factor</fullName>
    </submittedName>
</protein>
<evidence type="ECO:0000259" key="6">
    <source>
        <dbReference type="SMART" id="SM00415"/>
    </source>
</evidence>
<dbReference type="InterPro" id="IPR036390">
    <property type="entry name" value="WH_DNA-bd_sf"/>
</dbReference>
<dbReference type="GO" id="GO:0043565">
    <property type="term" value="F:sequence-specific DNA binding"/>
    <property type="evidence" value="ECO:0007669"/>
    <property type="project" value="InterPro"/>
</dbReference>
<accession>A0A437ANX4</accession>
<reference evidence="7 8" key="1">
    <citation type="submission" date="2018-10" db="EMBL/GenBank/DDBJ databases">
        <title>Draft genome sequence of the microsporidian Tubulinosema ratisbonensis.</title>
        <authorList>
            <person name="Polonais V."/>
            <person name="Peyretaillade E."/>
            <person name="Niehus S."/>
            <person name="Wawrzyniak I."/>
            <person name="Franchet A."/>
            <person name="Gaspin C."/>
            <person name="Reichstadt M."/>
            <person name="Belser C."/>
            <person name="Labadie K."/>
            <person name="Delbac F."/>
            <person name="Ferrandon D."/>
        </authorList>
    </citation>
    <scope>NUCLEOTIDE SEQUENCE [LARGE SCALE GENOMIC DNA]</scope>
    <source>
        <strain evidence="7 8">Franzen</strain>
    </source>
</reference>
<dbReference type="GO" id="GO:0003700">
    <property type="term" value="F:DNA-binding transcription factor activity"/>
    <property type="evidence" value="ECO:0007669"/>
    <property type="project" value="InterPro"/>
</dbReference>
<keyword evidence="7" id="KW-0346">Stress response</keyword>
<feature type="domain" description="HSF-type DNA-binding" evidence="6">
    <location>
        <begin position="7"/>
        <end position="102"/>
    </location>
</feature>
<dbReference type="Gene3D" id="1.10.10.10">
    <property type="entry name" value="Winged helix-like DNA-binding domain superfamily/Winged helix DNA-binding domain"/>
    <property type="match status" value="1"/>
</dbReference>
<name>A0A437ANX4_9MICR</name>
<dbReference type="STRING" id="291195.A0A437ANX4"/>
<dbReference type="SUPFAM" id="SSF46785">
    <property type="entry name" value="Winged helix' DNA-binding domain"/>
    <property type="match status" value="1"/>
</dbReference>
<comment type="subcellular location">
    <subcellularLocation>
        <location evidence="1">Nucleus</location>
    </subcellularLocation>
</comment>
<evidence type="ECO:0000313" key="7">
    <source>
        <dbReference type="EMBL" id="RVD92696.1"/>
    </source>
</evidence>
<proteinExistence type="inferred from homology"/>
<organism evidence="7 8">
    <name type="scientific">Tubulinosema ratisbonensis</name>
    <dbReference type="NCBI Taxonomy" id="291195"/>
    <lineage>
        <taxon>Eukaryota</taxon>
        <taxon>Fungi</taxon>
        <taxon>Fungi incertae sedis</taxon>
        <taxon>Microsporidia</taxon>
        <taxon>Tubulinosematoidea</taxon>
        <taxon>Tubulinosematidae</taxon>
        <taxon>Tubulinosema</taxon>
    </lineage>
</organism>
<evidence type="ECO:0000256" key="4">
    <source>
        <dbReference type="RuleBase" id="RU004020"/>
    </source>
</evidence>
<comment type="similarity">
    <text evidence="4">Belongs to the HSF family.</text>
</comment>
<dbReference type="AlphaFoldDB" id="A0A437ANX4"/>
<evidence type="ECO:0000256" key="5">
    <source>
        <dbReference type="SAM" id="Coils"/>
    </source>
</evidence>
<dbReference type="Pfam" id="PF00447">
    <property type="entry name" value="HSF_DNA-bind"/>
    <property type="match status" value="1"/>
</dbReference>
<keyword evidence="5" id="KW-0175">Coiled coil</keyword>
<dbReference type="PANTHER" id="PTHR10015">
    <property type="entry name" value="HEAT SHOCK TRANSCRIPTION FACTOR"/>
    <property type="match status" value="1"/>
</dbReference>
<dbReference type="OrthoDB" id="60033at2759"/>
<evidence type="ECO:0000313" key="8">
    <source>
        <dbReference type="Proteomes" id="UP000282876"/>
    </source>
</evidence>
<evidence type="ECO:0000256" key="1">
    <source>
        <dbReference type="ARBA" id="ARBA00004123"/>
    </source>
</evidence>
<comment type="caution">
    <text evidence="7">The sequence shown here is derived from an EMBL/GenBank/DDBJ whole genome shotgun (WGS) entry which is preliminary data.</text>
</comment>
<dbReference type="Proteomes" id="UP000282876">
    <property type="component" value="Unassembled WGS sequence"/>
</dbReference>
<keyword evidence="8" id="KW-1185">Reference proteome</keyword>
<keyword evidence="3" id="KW-0539">Nucleus</keyword>
<dbReference type="VEuPathDB" id="MicrosporidiaDB:TUBRATIS_007860"/>